<comment type="subcellular location">
    <subcellularLocation>
        <location evidence="1">Membrane</location>
        <topology evidence="1">Multi-pass membrane protein</topology>
    </subcellularLocation>
</comment>
<evidence type="ECO:0000256" key="2">
    <source>
        <dbReference type="ARBA" id="ARBA00022448"/>
    </source>
</evidence>
<keyword evidence="3" id="KW-1003">Cell membrane</keyword>
<dbReference type="InterPro" id="IPR004776">
    <property type="entry name" value="Mem_transp_PIN-like"/>
</dbReference>
<gene>
    <name evidence="8" type="ORF">I0K15_15190</name>
</gene>
<protein>
    <submittedName>
        <fullName evidence="8">AEC family transporter</fullName>
    </submittedName>
</protein>
<evidence type="ECO:0000313" key="9">
    <source>
        <dbReference type="Proteomes" id="UP000594800"/>
    </source>
</evidence>
<feature type="transmembrane region" description="Helical" evidence="7">
    <location>
        <begin position="6"/>
        <end position="24"/>
    </location>
</feature>
<accession>A0A7S9LQ88</accession>
<dbReference type="AlphaFoldDB" id="A0A7S9LQ88"/>
<evidence type="ECO:0000256" key="6">
    <source>
        <dbReference type="ARBA" id="ARBA00023136"/>
    </source>
</evidence>
<dbReference type="PANTHER" id="PTHR36838:SF3">
    <property type="entry name" value="TRANSPORTER AUXIN EFFLUX CARRIER EC FAMILY"/>
    <property type="match status" value="1"/>
</dbReference>
<sequence length="302" mass="31961">MLQTLADPILPIFAILGFGVLAGWRDWFDADFARGLNRFVFFIAQPALVFFIVARAPFAEFDYRVLGLYLASEIAVYAAGTLIAHRAFGRELREALLIGMTCAFVNHVFYILPIAELLYGEDAAFAIAGIIVVDVALLFCGTMLLVDLIGTGTSHPAKIAGVMLRNPTFLAILGGLAVYATEPLAPQGLFTFAEFVGRAAPPASLFALGIIMAGAGLRRLDGLTASVVGVKVLAHPILLAALLLLVEVDADKADIALLVAAGPCGAMPFVIALQYGVRTDTIAKAILISSVLTLVTLAWLTA</sequence>
<keyword evidence="6 7" id="KW-0472">Membrane</keyword>
<organism evidence="8 9">
    <name type="scientific">Pontivivens ytuae</name>
    <dbReference type="NCBI Taxonomy" id="2789856"/>
    <lineage>
        <taxon>Bacteria</taxon>
        <taxon>Pseudomonadati</taxon>
        <taxon>Pseudomonadota</taxon>
        <taxon>Alphaproteobacteria</taxon>
        <taxon>Rhodobacterales</taxon>
        <taxon>Paracoccaceae</taxon>
        <taxon>Pontivivens</taxon>
    </lineage>
</organism>
<evidence type="ECO:0000256" key="1">
    <source>
        <dbReference type="ARBA" id="ARBA00004141"/>
    </source>
</evidence>
<proteinExistence type="predicted"/>
<keyword evidence="4 7" id="KW-0812">Transmembrane</keyword>
<feature type="transmembrane region" description="Helical" evidence="7">
    <location>
        <begin position="162"/>
        <end position="179"/>
    </location>
</feature>
<feature type="transmembrane region" description="Helical" evidence="7">
    <location>
        <begin position="199"/>
        <end position="217"/>
    </location>
</feature>
<feature type="transmembrane region" description="Helical" evidence="7">
    <location>
        <begin position="96"/>
        <end position="119"/>
    </location>
</feature>
<dbReference type="GO" id="GO:0016020">
    <property type="term" value="C:membrane"/>
    <property type="evidence" value="ECO:0007669"/>
    <property type="project" value="UniProtKB-SubCell"/>
</dbReference>
<keyword evidence="5 7" id="KW-1133">Transmembrane helix</keyword>
<keyword evidence="9" id="KW-1185">Reference proteome</keyword>
<feature type="transmembrane region" description="Helical" evidence="7">
    <location>
        <begin position="255"/>
        <end position="275"/>
    </location>
</feature>
<evidence type="ECO:0000256" key="7">
    <source>
        <dbReference type="SAM" id="Phobius"/>
    </source>
</evidence>
<feature type="transmembrane region" description="Helical" evidence="7">
    <location>
        <begin position="125"/>
        <end position="150"/>
    </location>
</feature>
<dbReference type="EMBL" id="CP064942">
    <property type="protein sequence ID" value="QPH53134.1"/>
    <property type="molecule type" value="Genomic_DNA"/>
</dbReference>
<name>A0A7S9LQ88_9RHOB</name>
<dbReference type="GO" id="GO:0055085">
    <property type="term" value="P:transmembrane transport"/>
    <property type="evidence" value="ECO:0007669"/>
    <property type="project" value="InterPro"/>
</dbReference>
<dbReference type="RefSeq" id="WP_196102345.1">
    <property type="nucleotide sequence ID" value="NZ_CP064942.1"/>
</dbReference>
<dbReference type="KEGG" id="poz:I0K15_15190"/>
<evidence type="ECO:0000256" key="5">
    <source>
        <dbReference type="ARBA" id="ARBA00022989"/>
    </source>
</evidence>
<evidence type="ECO:0000313" key="8">
    <source>
        <dbReference type="EMBL" id="QPH53134.1"/>
    </source>
</evidence>
<feature type="transmembrane region" description="Helical" evidence="7">
    <location>
        <begin position="36"/>
        <end position="54"/>
    </location>
</feature>
<feature type="transmembrane region" description="Helical" evidence="7">
    <location>
        <begin position="224"/>
        <end position="243"/>
    </location>
</feature>
<dbReference type="Proteomes" id="UP000594800">
    <property type="component" value="Chromosome"/>
</dbReference>
<keyword evidence="2" id="KW-0813">Transport</keyword>
<feature type="transmembrane region" description="Helical" evidence="7">
    <location>
        <begin position="66"/>
        <end position="84"/>
    </location>
</feature>
<dbReference type="PANTHER" id="PTHR36838">
    <property type="entry name" value="AUXIN EFFLUX CARRIER FAMILY PROTEIN"/>
    <property type="match status" value="1"/>
</dbReference>
<feature type="transmembrane region" description="Helical" evidence="7">
    <location>
        <begin position="282"/>
        <end position="300"/>
    </location>
</feature>
<evidence type="ECO:0000256" key="4">
    <source>
        <dbReference type="ARBA" id="ARBA00022692"/>
    </source>
</evidence>
<evidence type="ECO:0000256" key="3">
    <source>
        <dbReference type="ARBA" id="ARBA00022475"/>
    </source>
</evidence>
<dbReference type="Pfam" id="PF03547">
    <property type="entry name" value="Mem_trans"/>
    <property type="match status" value="2"/>
</dbReference>
<reference evidence="8 9" key="1">
    <citation type="submission" date="2020-11" db="EMBL/GenBank/DDBJ databases">
        <title>Description of Pontivivens ytuae sp. nov. isolated from deep sea sediment of Mariana Trench.</title>
        <authorList>
            <person name="Wang Z."/>
            <person name="Sun Q.-L."/>
            <person name="Xu X.-D."/>
            <person name="Tang Y.-Z."/>
            <person name="Zhang J."/>
        </authorList>
    </citation>
    <scope>NUCLEOTIDE SEQUENCE [LARGE SCALE GENOMIC DNA]</scope>
    <source>
        <strain evidence="8 9">MT2928</strain>
    </source>
</reference>